<feature type="compositionally biased region" description="Pro residues" evidence="1">
    <location>
        <begin position="74"/>
        <end position="83"/>
    </location>
</feature>
<dbReference type="Proteomes" id="UP000250043">
    <property type="component" value="Unassembled WGS sequence"/>
</dbReference>
<proteinExistence type="predicted"/>
<evidence type="ECO:0000313" key="2">
    <source>
        <dbReference type="EMBL" id="OCH87624.1"/>
    </source>
</evidence>
<keyword evidence="3" id="KW-1185">Reference proteome</keyword>
<evidence type="ECO:0000256" key="1">
    <source>
        <dbReference type="SAM" id="MobiDB-lite"/>
    </source>
</evidence>
<name>A0A8E2DJ91_9APHY</name>
<protein>
    <submittedName>
        <fullName evidence="2">Uncharacterized protein</fullName>
    </submittedName>
</protein>
<reference evidence="2 3" key="1">
    <citation type="submission" date="2016-07" db="EMBL/GenBank/DDBJ databases">
        <title>Draft genome of the white-rot fungus Obba rivulosa 3A-2.</title>
        <authorList>
            <consortium name="DOE Joint Genome Institute"/>
            <person name="Miettinen O."/>
            <person name="Riley R."/>
            <person name="Acob R."/>
            <person name="Barry K."/>
            <person name="Cullen D."/>
            <person name="De Vries R."/>
            <person name="Hainaut M."/>
            <person name="Hatakka A."/>
            <person name="Henrissat B."/>
            <person name="Hilden K."/>
            <person name="Kuo R."/>
            <person name="Labutti K."/>
            <person name="Lipzen A."/>
            <person name="Makela M.R."/>
            <person name="Sandor L."/>
            <person name="Spatafora J.W."/>
            <person name="Grigoriev I.V."/>
            <person name="Hibbett D.S."/>
        </authorList>
    </citation>
    <scope>NUCLEOTIDE SEQUENCE [LARGE SCALE GENOMIC DNA]</scope>
    <source>
        <strain evidence="2 3">3A-2</strain>
    </source>
</reference>
<feature type="region of interest" description="Disordered" evidence="1">
    <location>
        <begin position="72"/>
        <end position="93"/>
    </location>
</feature>
<accession>A0A8E2DJ91</accession>
<dbReference type="AlphaFoldDB" id="A0A8E2DJ91"/>
<sequence>MRQRLRAKILAEHGASSRLSAPGQQDMLLSRSFSPCTCTYPSPLKKQLTTMQDDSNEIFTFTRPFPIIRAYALPTPPPSPPCEPPDHEQPTPYPTRRQVILAQRLRAVERHIDGLCSTLCELRRREQLETCILRANSVSRNEAELIRGRSCQYHQQMAWAAQAQLINLVPEVYSAGQDTESEAINSFERVSNKLGFLFWLAFQPRCTGYPQM</sequence>
<gene>
    <name evidence="2" type="ORF">OBBRIDRAFT_796011</name>
</gene>
<organism evidence="2 3">
    <name type="scientific">Obba rivulosa</name>
    <dbReference type="NCBI Taxonomy" id="1052685"/>
    <lineage>
        <taxon>Eukaryota</taxon>
        <taxon>Fungi</taxon>
        <taxon>Dikarya</taxon>
        <taxon>Basidiomycota</taxon>
        <taxon>Agaricomycotina</taxon>
        <taxon>Agaricomycetes</taxon>
        <taxon>Polyporales</taxon>
        <taxon>Gelatoporiaceae</taxon>
        <taxon>Obba</taxon>
    </lineage>
</organism>
<evidence type="ECO:0000313" key="3">
    <source>
        <dbReference type="Proteomes" id="UP000250043"/>
    </source>
</evidence>
<dbReference type="EMBL" id="KV722478">
    <property type="protein sequence ID" value="OCH87624.1"/>
    <property type="molecule type" value="Genomic_DNA"/>
</dbReference>